<dbReference type="EMBL" id="JH930475">
    <property type="protein sequence ID" value="EKM52388.1"/>
    <property type="molecule type" value="Genomic_DNA"/>
</dbReference>
<feature type="compositionally biased region" description="Basic and acidic residues" evidence="1">
    <location>
        <begin position="100"/>
        <end position="110"/>
    </location>
</feature>
<dbReference type="Pfam" id="PF10175">
    <property type="entry name" value="MPP6"/>
    <property type="match status" value="1"/>
</dbReference>
<feature type="region of interest" description="Disordered" evidence="1">
    <location>
        <begin position="144"/>
        <end position="245"/>
    </location>
</feature>
<sequence length="245" mass="26576">MSKTLSNGLMNLRFMQNTQRAKEHAQDALEQAKIKDEADWEVSQEIKDAWGIGTPLNASTSSVIHEPSYLPFLFTYSTAGTSEGETRAKPKGRRSFNVKGKEAEMEKVETDPIPENNVPESQPSKRLTSISGFRAPLPTKLSFTSSKSVKSQSVQELIRQDVTKRAPAPLTADTPVPSSAAPGTSKAALAGFLKPTGVDAPPSVASTQARSAAAKKKRDRDEAGDGEGKKRKRKKERISDAHTIE</sequence>
<accession>K5VLU8</accession>
<proteinExistence type="predicted"/>
<dbReference type="HOGENOM" id="CLU_078256_0_0_1"/>
<dbReference type="Proteomes" id="UP000008370">
    <property type="component" value="Unassembled WGS sequence"/>
</dbReference>
<gene>
    <name evidence="2" type="ORF">PHACADRAFT_211640</name>
</gene>
<dbReference type="InParanoid" id="K5VLU8"/>
<feature type="compositionally biased region" description="Low complexity" evidence="1">
    <location>
        <begin position="145"/>
        <end position="155"/>
    </location>
</feature>
<dbReference type="STRING" id="650164.K5VLU8"/>
<dbReference type="RefSeq" id="XP_007398735.1">
    <property type="nucleotide sequence ID" value="XM_007398673.1"/>
</dbReference>
<organism evidence="2 3">
    <name type="scientific">Phanerochaete carnosa (strain HHB-10118-sp)</name>
    <name type="common">White-rot fungus</name>
    <name type="synonym">Peniophora carnosa</name>
    <dbReference type="NCBI Taxonomy" id="650164"/>
    <lineage>
        <taxon>Eukaryota</taxon>
        <taxon>Fungi</taxon>
        <taxon>Dikarya</taxon>
        <taxon>Basidiomycota</taxon>
        <taxon>Agaricomycotina</taxon>
        <taxon>Agaricomycetes</taxon>
        <taxon>Polyporales</taxon>
        <taxon>Phanerochaetaceae</taxon>
        <taxon>Phanerochaete</taxon>
    </lineage>
</organism>
<protein>
    <submittedName>
        <fullName evidence="2">Uncharacterized protein</fullName>
    </submittedName>
</protein>
<name>K5VLU8_PHACS</name>
<dbReference type="AlphaFoldDB" id="K5VLU8"/>
<evidence type="ECO:0000313" key="2">
    <source>
        <dbReference type="EMBL" id="EKM52388.1"/>
    </source>
</evidence>
<dbReference type="GeneID" id="18913136"/>
<evidence type="ECO:0000313" key="3">
    <source>
        <dbReference type="Proteomes" id="UP000008370"/>
    </source>
</evidence>
<reference evidence="2 3" key="1">
    <citation type="journal article" date="2012" name="BMC Genomics">
        <title>Comparative genomics of the white-rot fungi, Phanerochaete carnosa and P. chrysosporium, to elucidate the genetic basis of the distinct wood types they colonize.</title>
        <authorList>
            <person name="Suzuki H."/>
            <person name="MacDonald J."/>
            <person name="Syed K."/>
            <person name="Salamov A."/>
            <person name="Hori C."/>
            <person name="Aerts A."/>
            <person name="Henrissat B."/>
            <person name="Wiebenga A."/>
            <person name="vanKuyk P.A."/>
            <person name="Barry K."/>
            <person name="Lindquist E."/>
            <person name="LaButti K."/>
            <person name="Lapidus A."/>
            <person name="Lucas S."/>
            <person name="Coutinho P."/>
            <person name="Gong Y."/>
            <person name="Samejima M."/>
            <person name="Mahadevan R."/>
            <person name="Abou-Zaid M."/>
            <person name="de Vries R.P."/>
            <person name="Igarashi K."/>
            <person name="Yadav J.S."/>
            <person name="Grigoriev I.V."/>
            <person name="Master E.R."/>
        </authorList>
    </citation>
    <scope>NUCLEOTIDE SEQUENCE [LARGE SCALE GENOMIC DNA]</scope>
    <source>
        <strain evidence="2 3">HHB-10118-sp</strain>
    </source>
</reference>
<evidence type="ECO:0000256" key="1">
    <source>
        <dbReference type="SAM" id="MobiDB-lite"/>
    </source>
</evidence>
<dbReference type="OrthoDB" id="3251271at2759"/>
<feature type="region of interest" description="Disordered" evidence="1">
    <location>
        <begin position="100"/>
        <end position="128"/>
    </location>
</feature>
<feature type="compositionally biased region" description="Basic and acidic residues" evidence="1">
    <location>
        <begin position="219"/>
        <end position="228"/>
    </location>
</feature>
<feature type="compositionally biased region" description="Polar residues" evidence="1">
    <location>
        <begin position="118"/>
        <end position="128"/>
    </location>
</feature>
<keyword evidence="3" id="KW-1185">Reference proteome</keyword>
<feature type="compositionally biased region" description="Low complexity" evidence="1">
    <location>
        <begin position="203"/>
        <end position="212"/>
    </location>
</feature>
<dbReference type="KEGG" id="pco:PHACADRAFT_211640"/>